<keyword evidence="1" id="KW-0472">Membrane</keyword>
<dbReference type="EMBL" id="AFXA01000011">
    <property type="protein sequence ID" value="EGV00045.1"/>
    <property type="molecule type" value="Genomic_DNA"/>
</dbReference>
<dbReference type="STRING" id="1037410.MCSF7_01256"/>
<dbReference type="eggNOG" id="ENOG5030MSM">
    <property type="taxonomic scope" value="Bacteria"/>
</dbReference>
<sequence length="228" mass="26779">MEQNSIYHKKPILLKLAISALFLAIAFVLNFFGKYLLFPFTAFLKFDFTIFIIAIIFTYIGWQYGLVVALTFFIIAPAYNELGYSTLSVVGHFVLFVTQISFASLFFLFKKIDYKSRISRKLKFRYWIYPLAIITLTTLLLILLNIFAINPVYFQFFGDTEIKTFKDLAAPKKWESYKNLFFGINNYYLASFALYGVFNFVNLSLNYLFIVLLERKNKITQIFKILHN</sequence>
<feature type="transmembrane region" description="Helical" evidence="1">
    <location>
        <begin position="38"/>
        <end position="57"/>
    </location>
</feature>
<feature type="transmembrane region" description="Helical" evidence="1">
    <location>
        <begin position="64"/>
        <end position="80"/>
    </location>
</feature>
<feature type="transmembrane region" description="Helical" evidence="1">
    <location>
        <begin position="12"/>
        <end position="32"/>
    </location>
</feature>
<name>F9UK40_9BACT</name>
<dbReference type="Proteomes" id="UP000004978">
    <property type="component" value="Unassembled WGS sequence"/>
</dbReference>
<keyword evidence="3" id="KW-1185">Reference proteome</keyword>
<proteinExistence type="predicted"/>
<dbReference type="AlphaFoldDB" id="F9UK40"/>
<feature type="transmembrane region" description="Helical" evidence="1">
    <location>
        <begin position="86"/>
        <end position="108"/>
    </location>
</feature>
<evidence type="ECO:0000256" key="1">
    <source>
        <dbReference type="SAM" id="Phobius"/>
    </source>
</evidence>
<reference evidence="2 3" key="1">
    <citation type="journal article" date="2013" name="Genome Announc.">
        <title>Genome Sequence of Mycoplasma columbinum Strain SF7.</title>
        <authorList>
            <person name="Guo Z."/>
            <person name="Xu X."/>
            <person name="Zheng Q."/>
            <person name="Li T."/>
            <person name="Kuang S."/>
            <person name="Zhang Z."/>
            <person name="Chen Y."/>
            <person name="Lu X."/>
            <person name="Zhou R."/>
            <person name="Bi D."/>
            <person name="Jin H."/>
        </authorList>
    </citation>
    <scope>NUCLEOTIDE SEQUENCE [LARGE SCALE GENOMIC DNA]</scope>
    <source>
        <strain evidence="2 3">SF7</strain>
    </source>
</reference>
<feature type="transmembrane region" description="Helical" evidence="1">
    <location>
        <begin position="187"/>
        <end position="213"/>
    </location>
</feature>
<keyword evidence="1" id="KW-0812">Transmembrane</keyword>
<feature type="transmembrane region" description="Helical" evidence="1">
    <location>
        <begin position="128"/>
        <end position="149"/>
    </location>
</feature>
<keyword evidence="1" id="KW-1133">Transmembrane helix</keyword>
<dbReference type="Gene3D" id="1.10.1760.20">
    <property type="match status" value="1"/>
</dbReference>
<evidence type="ECO:0000313" key="2">
    <source>
        <dbReference type="EMBL" id="EGV00045.1"/>
    </source>
</evidence>
<gene>
    <name evidence="2" type="ORF">MCSF7_01256</name>
</gene>
<evidence type="ECO:0008006" key="4">
    <source>
        <dbReference type="Google" id="ProtNLM"/>
    </source>
</evidence>
<evidence type="ECO:0000313" key="3">
    <source>
        <dbReference type="Proteomes" id="UP000004978"/>
    </source>
</evidence>
<organism evidence="2 3">
    <name type="scientific">Mycoplasmopsis columbina SF7</name>
    <dbReference type="NCBI Taxonomy" id="1037410"/>
    <lineage>
        <taxon>Bacteria</taxon>
        <taxon>Bacillati</taxon>
        <taxon>Mycoplasmatota</taxon>
        <taxon>Mycoplasmoidales</taxon>
        <taxon>Metamycoplasmataceae</taxon>
        <taxon>Mycoplasmopsis</taxon>
    </lineage>
</organism>
<comment type="caution">
    <text evidence="2">The sequence shown here is derived from an EMBL/GenBank/DDBJ whole genome shotgun (WGS) entry which is preliminary data.</text>
</comment>
<accession>F9UK40</accession>
<dbReference type="NCBIfam" id="NF046054">
    <property type="entry name" value="memb_MPN527"/>
    <property type="match status" value="1"/>
</dbReference>
<protein>
    <recommendedName>
        <fullName evidence="4">ECF transporter S component</fullName>
    </recommendedName>
</protein>